<dbReference type="Proteomes" id="UP001497457">
    <property type="component" value="Chromosome 12b"/>
</dbReference>
<evidence type="ECO:0000313" key="4">
    <source>
        <dbReference type="Proteomes" id="UP001497457"/>
    </source>
</evidence>
<feature type="compositionally biased region" description="Polar residues" evidence="1">
    <location>
        <begin position="197"/>
        <end position="210"/>
    </location>
</feature>
<organism evidence="3 4">
    <name type="scientific">Urochloa decumbens</name>
    <dbReference type="NCBI Taxonomy" id="240449"/>
    <lineage>
        <taxon>Eukaryota</taxon>
        <taxon>Viridiplantae</taxon>
        <taxon>Streptophyta</taxon>
        <taxon>Embryophyta</taxon>
        <taxon>Tracheophyta</taxon>
        <taxon>Spermatophyta</taxon>
        <taxon>Magnoliopsida</taxon>
        <taxon>Liliopsida</taxon>
        <taxon>Poales</taxon>
        <taxon>Poaceae</taxon>
        <taxon>PACMAD clade</taxon>
        <taxon>Panicoideae</taxon>
        <taxon>Panicodae</taxon>
        <taxon>Paniceae</taxon>
        <taxon>Melinidinae</taxon>
        <taxon>Urochloa</taxon>
    </lineage>
</organism>
<reference evidence="3" key="1">
    <citation type="submission" date="2024-10" db="EMBL/GenBank/DDBJ databases">
        <authorList>
            <person name="Ryan C."/>
        </authorList>
    </citation>
    <scope>NUCLEOTIDE SEQUENCE [LARGE SCALE GENOMIC DNA]</scope>
</reference>
<dbReference type="SUPFAM" id="SSF57756">
    <property type="entry name" value="Retrovirus zinc finger-like domains"/>
    <property type="match status" value="1"/>
</dbReference>
<dbReference type="SMART" id="SM00343">
    <property type="entry name" value="ZnF_C2HC"/>
    <property type="match status" value="2"/>
</dbReference>
<proteinExistence type="predicted"/>
<accession>A0ABC8W9S6</accession>
<keyword evidence="4" id="KW-1185">Reference proteome</keyword>
<name>A0ABC8W9S6_9POAL</name>
<dbReference type="AlphaFoldDB" id="A0ABC8W9S6"/>
<feature type="domain" description="CCHC-type" evidence="2">
    <location>
        <begin position="313"/>
        <end position="329"/>
    </location>
</feature>
<sequence>MALASSDRPGGDAEAKPPDAAAAAAHQPTAHAPTAVPPPSACTSPAPHAEPRLEARRRGGASSRSREHARPGVRFQEQLLLDFHTTAIPGSVAPSPSPAYCWLTPTSAEKRFTLSFVRYLVNHLLTAAPGRLCVTRVAVRVFRVCVACVNVVNVLLVKGYLRLGSSTFAVHPSVEVAMNAGRALAGRRDDVRGINSHLPNGTDRSNSSKVHSPCPVVAQNVDTPMPVEDLTPLSHPCAFGAARCSHNAPPSPPRDTRSPVVGPPELPPVTASTGVNASHLPAAPGPYLKALLTPAPPPKTLARRPNPIVSTKGCFRCLASDHQVRDCRDPVRCRNCGGNQHRLRDCPMPISRKLTPMPRPRRHYPTVPVPASRAPVHAVPFFRPPPPPGVNPGDQLAGDSDGPDVGIDGSVGQDGAPPPVDGPGSAGGPAQLTTPPTPPPANGPTTHALSKLPPAPHATLFFHVAAALATISLAPLPKAPRATPSLPELPAYELPVQELQDTPPAPPPSPADPEPRVAPARGRRPAARKAAVPQRQSTRLAAMATANYVDLTDKAVQRKALLNSLAPCSDALQRHVKKRGLLNSKKLPISIPDLRKLVTAAGLGCSSACAIGAVPAPAE</sequence>
<evidence type="ECO:0000256" key="1">
    <source>
        <dbReference type="SAM" id="MobiDB-lite"/>
    </source>
</evidence>
<feature type="region of interest" description="Disordered" evidence="1">
    <location>
        <begin position="498"/>
        <end position="534"/>
    </location>
</feature>
<protein>
    <recommendedName>
        <fullName evidence="2">CCHC-type domain-containing protein</fullName>
    </recommendedName>
</protein>
<feature type="domain" description="CCHC-type" evidence="2">
    <location>
        <begin position="332"/>
        <end position="348"/>
    </location>
</feature>
<feature type="region of interest" description="Disordered" evidence="1">
    <location>
        <begin position="347"/>
        <end position="452"/>
    </location>
</feature>
<evidence type="ECO:0000313" key="3">
    <source>
        <dbReference type="EMBL" id="CAL4905593.1"/>
    </source>
</evidence>
<feature type="region of interest" description="Disordered" evidence="1">
    <location>
        <begin position="245"/>
        <end position="280"/>
    </location>
</feature>
<feature type="compositionally biased region" description="Pro residues" evidence="1">
    <location>
        <begin position="503"/>
        <end position="512"/>
    </location>
</feature>
<gene>
    <name evidence="3" type="ORF">URODEC1_LOCUS11735</name>
</gene>
<feature type="region of interest" description="Disordered" evidence="1">
    <location>
        <begin position="192"/>
        <end position="212"/>
    </location>
</feature>
<feature type="compositionally biased region" description="Low complexity" evidence="1">
    <location>
        <begin position="18"/>
        <end position="34"/>
    </location>
</feature>
<dbReference type="InterPro" id="IPR036875">
    <property type="entry name" value="Znf_CCHC_sf"/>
</dbReference>
<dbReference type="InterPro" id="IPR001878">
    <property type="entry name" value="Znf_CCHC"/>
</dbReference>
<feature type="region of interest" description="Disordered" evidence="1">
    <location>
        <begin position="1"/>
        <end position="70"/>
    </location>
</feature>
<dbReference type="EMBL" id="OZ075122">
    <property type="protein sequence ID" value="CAL4905593.1"/>
    <property type="molecule type" value="Genomic_DNA"/>
</dbReference>
<evidence type="ECO:0000259" key="2">
    <source>
        <dbReference type="SMART" id="SM00343"/>
    </source>
</evidence>
<dbReference type="Gene3D" id="4.10.60.10">
    <property type="entry name" value="Zinc finger, CCHC-type"/>
    <property type="match status" value="1"/>
</dbReference>